<keyword evidence="1" id="KW-0812">Transmembrane</keyword>
<keyword evidence="1" id="KW-1133">Transmembrane helix</keyword>
<dbReference type="AlphaFoldDB" id="A0AAW0A0K8"/>
<evidence type="ECO:0000313" key="2">
    <source>
        <dbReference type="EMBL" id="KAK6996877.1"/>
    </source>
</evidence>
<evidence type="ECO:0008006" key="4">
    <source>
        <dbReference type="Google" id="ProtNLM"/>
    </source>
</evidence>
<accession>A0AAW0A0K8</accession>
<protein>
    <recommendedName>
        <fullName evidence="4">Transmembrane protein</fullName>
    </recommendedName>
</protein>
<keyword evidence="3" id="KW-1185">Reference proteome</keyword>
<organism evidence="2 3">
    <name type="scientific">Favolaschia claudopus</name>
    <dbReference type="NCBI Taxonomy" id="2862362"/>
    <lineage>
        <taxon>Eukaryota</taxon>
        <taxon>Fungi</taxon>
        <taxon>Dikarya</taxon>
        <taxon>Basidiomycota</taxon>
        <taxon>Agaricomycotina</taxon>
        <taxon>Agaricomycetes</taxon>
        <taxon>Agaricomycetidae</taxon>
        <taxon>Agaricales</taxon>
        <taxon>Marasmiineae</taxon>
        <taxon>Mycenaceae</taxon>
        <taxon>Favolaschia</taxon>
    </lineage>
</organism>
<keyword evidence="1" id="KW-0472">Membrane</keyword>
<evidence type="ECO:0000256" key="1">
    <source>
        <dbReference type="SAM" id="Phobius"/>
    </source>
</evidence>
<name>A0AAW0A0K8_9AGAR</name>
<feature type="transmembrane region" description="Helical" evidence="1">
    <location>
        <begin position="101"/>
        <end position="123"/>
    </location>
</feature>
<comment type="caution">
    <text evidence="2">The sequence shown here is derived from an EMBL/GenBank/DDBJ whole genome shotgun (WGS) entry which is preliminary data.</text>
</comment>
<reference evidence="2 3" key="1">
    <citation type="journal article" date="2024" name="J Genomics">
        <title>Draft genome sequencing and assembly of Favolaschia claudopus CIRM-BRFM 2984 isolated from oak limbs.</title>
        <authorList>
            <person name="Navarro D."/>
            <person name="Drula E."/>
            <person name="Chaduli D."/>
            <person name="Cazenave R."/>
            <person name="Ahrendt S."/>
            <person name="Wang J."/>
            <person name="Lipzen A."/>
            <person name="Daum C."/>
            <person name="Barry K."/>
            <person name="Grigoriev I.V."/>
            <person name="Favel A."/>
            <person name="Rosso M.N."/>
            <person name="Martin F."/>
        </authorList>
    </citation>
    <scope>NUCLEOTIDE SEQUENCE [LARGE SCALE GENOMIC DNA]</scope>
    <source>
        <strain evidence="2 3">CIRM-BRFM 2984</strain>
    </source>
</reference>
<evidence type="ECO:0000313" key="3">
    <source>
        <dbReference type="Proteomes" id="UP001362999"/>
    </source>
</evidence>
<gene>
    <name evidence="2" type="ORF">R3P38DRAFT_3068176</name>
</gene>
<proteinExistence type="predicted"/>
<dbReference type="Proteomes" id="UP001362999">
    <property type="component" value="Unassembled WGS sequence"/>
</dbReference>
<dbReference type="EMBL" id="JAWWNJ010000095">
    <property type="protein sequence ID" value="KAK6996877.1"/>
    <property type="molecule type" value="Genomic_DNA"/>
</dbReference>
<sequence length="124" mass="13804">MRGGTGAKWVEGRMYTLRCYLALSVFSFSFLSLPFSHSLPPLPRYCPFLSFSPLIVPPQAPSSPSSSRTPVPYICCFNPPPSSQRSTARIGDSASSSGRCASFFLVSFFFLSVSLFFYSFFFFK</sequence>
<feature type="transmembrane region" description="Helical" evidence="1">
    <location>
        <begin position="20"/>
        <end position="39"/>
    </location>
</feature>